<dbReference type="InterPro" id="IPR006204">
    <property type="entry name" value="GHMP_kinase_N_dom"/>
</dbReference>
<name>A0A921IRH8_9ACTN</name>
<feature type="active site" evidence="9">
    <location>
        <position position="14"/>
    </location>
</feature>
<dbReference type="GO" id="GO:0005524">
    <property type="term" value="F:ATP binding"/>
    <property type="evidence" value="ECO:0007669"/>
    <property type="project" value="UniProtKB-UniRule"/>
</dbReference>
<sequence>MDAPSFIMVTAPAKINLYLGVHPHKDERGYHRVDTVMTAIDLADTLAIAPADELMVRTVPEAGFPMEENTAYRAAVAMGEAFGREPRFTILIDKHIPIKSGLGGPSTDAAATIKGICHLWKIDPADERIDRVARSIGADVPFFLYGPPAYFTGAGDIMREVFRPLTGTPVALVKPLDGGVSTGEAYAHFDADPQDLPELDPMLAAMREHDEASIFAHIGNNLAPAACALMPEIGTIVAWMREQPGVRAVEVSGSGASVFAVCDTQMAAEAIALSALNEHGWWAQAAKMEKSGPNIVVG</sequence>
<evidence type="ECO:0000256" key="6">
    <source>
        <dbReference type="ARBA" id="ARBA00022777"/>
    </source>
</evidence>
<keyword evidence="9" id="KW-0414">Isoprene biosynthesis</keyword>
<dbReference type="InterPro" id="IPR036554">
    <property type="entry name" value="GHMP_kinase_C_sf"/>
</dbReference>
<organism evidence="12 13">
    <name type="scientific">Collinsella ihumii</name>
    <dbReference type="NCBI Taxonomy" id="1720204"/>
    <lineage>
        <taxon>Bacteria</taxon>
        <taxon>Bacillati</taxon>
        <taxon>Actinomycetota</taxon>
        <taxon>Coriobacteriia</taxon>
        <taxon>Coriobacteriales</taxon>
        <taxon>Coriobacteriaceae</taxon>
        <taxon>Collinsella</taxon>
    </lineage>
</organism>
<evidence type="ECO:0000256" key="8">
    <source>
        <dbReference type="ARBA" id="ARBA00032554"/>
    </source>
</evidence>
<dbReference type="EC" id="2.7.1.148" evidence="2 9"/>
<evidence type="ECO:0000256" key="7">
    <source>
        <dbReference type="ARBA" id="ARBA00022840"/>
    </source>
</evidence>
<dbReference type="AlphaFoldDB" id="A0A921IRH8"/>
<dbReference type="EMBL" id="DYVF01000049">
    <property type="protein sequence ID" value="HJG31369.1"/>
    <property type="molecule type" value="Genomic_DNA"/>
</dbReference>
<evidence type="ECO:0000256" key="1">
    <source>
        <dbReference type="ARBA" id="ARBA00009684"/>
    </source>
</evidence>
<proteinExistence type="inferred from homology"/>
<dbReference type="InterPro" id="IPR013750">
    <property type="entry name" value="GHMP_kinase_C_dom"/>
</dbReference>
<reference evidence="12" key="2">
    <citation type="submission" date="2021-09" db="EMBL/GenBank/DDBJ databases">
        <authorList>
            <person name="Gilroy R."/>
        </authorList>
    </citation>
    <scope>NUCLEOTIDE SEQUENCE</scope>
    <source>
        <strain evidence="12">ChiGjej2B2-7701</strain>
    </source>
</reference>
<comment type="pathway">
    <text evidence="9">Isoprenoid biosynthesis; isopentenyl diphosphate biosynthesis via DXP pathway; isopentenyl diphosphate from 1-deoxy-D-xylulose 5-phosphate: step 3/6.</text>
</comment>
<evidence type="ECO:0000256" key="2">
    <source>
        <dbReference type="ARBA" id="ARBA00012052"/>
    </source>
</evidence>
<dbReference type="HAMAP" id="MF_00061">
    <property type="entry name" value="IspE"/>
    <property type="match status" value="1"/>
</dbReference>
<dbReference type="Gene3D" id="3.30.230.10">
    <property type="match status" value="1"/>
</dbReference>
<evidence type="ECO:0000256" key="3">
    <source>
        <dbReference type="ARBA" id="ARBA00017473"/>
    </source>
</evidence>
<evidence type="ECO:0000259" key="10">
    <source>
        <dbReference type="Pfam" id="PF00288"/>
    </source>
</evidence>
<keyword evidence="5 9" id="KW-0547">Nucleotide-binding</keyword>
<dbReference type="NCBIfam" id="TIGR00154">
    <property type="entry name" value="ispE"/>
    <property type="match status" value="1"/>
</dbReference>
<evidence type="ECO:0000259" key="11">
    <source>
        <dbReference type="Pfam" id="PF08544"/>
    </source>
</evidence>
<comment type="caution">
    <text evidence="9">Lacks conserved residue(s) required for the propagation of feature annotation.</text>
</comment>
<dbReference type="GO" id="GO:0050515">
    <property type="term" value="F:4-(cytidine 5'-diphospho)-2-C-methyl-D-erythritol kinase activity"/>
    <property type="evidence" value="ECO:0007669"/>
    <property type="project" value="UniProtKB-UniRule"/>
</dbReference>
<comment type="function">
    <text evidence="9">Catalyzes the phosphorylation of the position 2 hydroxy group of 4-diphosphocytidyl-2C-methyl-D-erythritol.</text>
</comment>
<feature type="domain" description="GHMP kinase C-terminal" evidence="11">
    <location>
        <begin position="202"/>
        <end position="275"/>
    </location>
</feature>
<dbReference type="PIRSF" id="PIRSF010376">
    <property type="entry name" value="IspE"/>
    <property type="match status" value="1"/>
</dbReference>
<evidence type="ECO:0000256" key="5">
    <source>
        <dbReference type="ARBA" id="ARBA00022741"/>
    </source>
</evidence>
<accession>A0A921IRH8</accession>
<dbReference type="GO" id="GO:0019288">
    <property type="term" value="P:isopentenyl diphosphate biosynthetic process, methylerythritol 4-phosphate pathway"/>
    <property type="evidence" value="ECO:0007669"/>
    <property type="project" value="UniProtKB-UniRule"/>
</dbReference>
<dbReference type="Pfam" id="PF00288">
    <property type="entry name" value="GHMP_kinases_N"/>
    <property type="match status" value="1"/>
</dbReference>
<dbReference type="SUPFAM" id="SSF55060">
    <property type="entry name" value="GHMP Kinase, C-terminal domain"/>
    <property type="match status" value="1"/>
</dbReference>
<evidence type="ECO:0000256" key="4">
    <source>
        <dbReference type="ARBA" id="ARBA00022679"/>
    </source>
</evidence>
<keyword evidence="7 9" id="KW-0067">ATP-binding</keyword>
<gene>
    <name evidence="9 12" type="primary">ispE</name>
    <name evidence="12" type="ORF">K8U80_08250</name>
</gene>
<reference evidence="12" key="1">
    <citation type="journal article" date="2021" name="PeerJ">
        <title>Extensive microbial diversity within the chicken gut microbiome revealed by metagenomics and culture.</title>
        <authorList>
            <person name="Gilroy R."/>
            <person name="Ravi A."/>
            <person name="Getino M."/>
            <person name="Pursley I."/>
            <person name="Horton D.L."/>
            <person name="Alikhan N.F."/>
            <person name="Baker D."/>
            <person name="Gharbi K."/>
            <person name="Hall N."/>
            <person name="Watson M."/>
            <person name="Adriaenssens E.M."/>
            <person name="Foster-Nyarko E."/>
            <person name="Jarju S."/>
            <person name="Secka A."/>
            <person name="Antonio M."/>
            <person name="Oren A."/>
            <person name="Chaudhuri R.R."/>
            <person name="La Ragione R."/>
            <person name="Hildebrand F."/>
            <person name="Pallen M.J."/>
        </authorList>
    </citation>
    <scope>NUCLEOTIDE SEQUENCE</scope>
    <source>
        <strain evidence="12">ChiGjej2B2-7701</strain>
    </source>
</reference>
<evidence type="ECO:0000313" key="13">
    <source>
        <dbReference type="Proteomes" id="UP000746751"/>
    </source>
</evidence>
<feature type="domain" description="GHMP kinase N-terminal" evidence="10">
    <location>
        <begin position="69"/>
        <end position="146"/>
    </location>
</feature>
<feature type="active site" evidence="9">
    <location>
        <position position="139"/>
    </location>
</feature>
<dbReference type="GO" id="GO:0016114">
    <property type="term" value="P:terpenoid biosynthetic process"/>
    <property type="evidence" value="ECO:0007669"/>
    <property type="project" value="UniProtKB-UniRule"/>
</dbReference>
<dbReference type="PANTHER" id="PTHR43527">
    <property type="entry name" value="4-DIPHOSPHOCYTIDYL-2-C-METHYL-D-ERYTHRITOL KINASE, CHLOROPLASTIC"/>
    <property type="match status" value="1"/>
</dbReference>
<protein>
    <recommendedName>
        <fullName evidence="3 9">4-diphosphocytidyl-2-C-methyl-D-erythritol kinase</fullName>
        <shortName evidence="9">CMK</shortName>
        <ecNumber evidence="2 9">2.7.1.148</ecNumber>
    </recommendedName>
    <alternativeName>
        <fullName evidence="8 9">4-(cytidine-5'-diphospho)-2-C-methyl-D-erythritol kinase</fullName>
    </alternativeName>
</protein>
<dbReference type="Proteomes" id="UP000746751">
    <property type="component" value="Unassembled WGS sequence"/>
</dbReference>
<comment type="similarity">
    <text evidence="1 9">Belongs to the GHMP kinase family. IspE subfamily.</text>
</comment>
<evidence type="ECO:0000313" key="12">
    <source>
        <dbReference type="EMBL" id="HJG31369.1"/>
    </source>
</evidence>
<dbReference type="Gene3D" id="3.30.70.890">
    <property type="entry name" value="GHMP kinase, C-terminal domain"/>
    <property type="match status" value="1"/>
</dbReference>
<keyword evidence="6 9" id="KW-0418">Kinase</keyword>
<dbReference type="InterPro" id="IPR004424">
    <property type="entry name" value="IspE"/>
</dbReference>
<dbReference type="SUPFAM" id="SSF54211">
    <property type="entry name" value="Ribosomal protein S5 domain 2-like"/>
    <property type="match status" value="1"/>
</dbReference>
<dbReference type="InterPro" id="IPR014721">
    <property type="entry name" value="Ribsml_uS5_D2-typ_fold_subgr"/>
</dbReference>
<dbReference type="RefSeq" id="WP_204540741.1">
    <property type="nucleotide sequence ID" value="NZ_JAUEIM010000006.1"/>
</dbReference>
<dbReference type="Pfam" id="PF08544">
    <property type="entry name" value="GHMP_kinases_C"/>
    <property type="match status" value="1"/>
</dbReference>
<keyword evidence="4 9" id="KW-0808">Transferase</keyword>
<dbReference type="InterPro" id="IPR020568">
    <property type="entry name" value="Ribosomal_Su5_D2-typ_SF"/>
</dbReference>
<comment type="catalytic activity">
    <reaction evidence="9">
        <text>4-CDP-2-C-methyl-D-erythritol + ATP = 4-CDP-2-C-methyl-D-erythritol 2-phosphate + ADP + H(+)</text>
        <dbReference type="Rhea" id="RHEA:18437"/>
        <dbReference type="ChEBI" id="CHEBI:15378"/>
        <dbReference type="ChEBI" id="CHEBI:30616"/>
        <dbReference type="ChEBI" id="CHEBI:57823"/>
        <dbReference type="ChEBI" id="CHEBI:57919"/>
        <dbReference type="ChEBI" id="CHEBI:456216"/>
        <dbReference type="EC" id="2.7.1.148"/>
    </reaction>
</comment>
<comment type="caution">
    <text evidence="12">The sequence shown here is derived from an EMBL/GenBank/DDBJ whole genome shotgun (WGS) entry which is preliminary data.</text>
</comment>
<dbReference type="PANTHER" id="PTHR43527:SF2">
    <property type="entry name" value="4-DIPHOSPHOCYTIDYL-2-C-METHYL-D-ERYTHRITOL KINASE, CHLOROPLASTIC"/>
    <property type="match status" value="1"/>
</dbReference>
<evidence type="ECO:0000256" key="9">
    <source>
        <dbReference type="HAMAP-Rule" id="MF_00061"/>
    </source>
</evidence>